<evidence type="ECO:0000313" key="3">
    <source>
        <dbReference type="Proteomes" id="UP000198211"/>
    </source>
</evidence>
<comment type="caution">
    <text evidence="2">The sequence shown here is derived from an EMBL/GenBank/DDBJ whole genome shotgun (WGS) entry which is preliminary data.</text>
</comment>
<dbReference type="EMBL" id="NBNE01002620">
    <property type="protein sequence ID" value="OWZ09927.1"/>
    <property type="molecule type" value="Genomic_DNA"/>
</dbReference>
<gene>
    <name evidence="2" type="ORF">PHMEG_00017297</name>
</gene>
<name>A0A225VYR3_9STRA</name>
<proteinExistence type="predicted"/>
<keyword evidence="3" id="KW-1185">Reference proteome</keyword>
<evidence type="ECO:0000313" key="2">
    <source>
        <dbReference type="EMBL" id="OWZ09927.1"/>
    </source>
</evidence>
<dbReference type="OrthoDB" id="123452at2759"/>
<dbReference type="AlphaFoldDB" id="A0A225VYR3"/>
<feature type="region of interest" description="Disordered" evidence="1">
    <location>
        <begin position="1"/>
        <end position="20"/>
    </location>
</feature>
<accession>A0A225VYR3</accession>
<organism evidence="2 3">
    <name type="scientific">Phytophthora megakarya</name>
    <dbReference type="NCBI Taxonomy" id="4795"/>
    <lineage>
        <taxon>Eukaryota</taxon>
        <taxon>Sar</taxon>
        <taxon>Stramenopiles</taxon>
        <taxon>Oomycota</taxon>
        <taxon>Peronosporomycetes</taxon>
        <taxon>Peronosporales</taxon>
        <taxon>Peronosporaceae</taxon>
        <taxon>Phytophthora</taxon>
    </lineage>
</organism>
<sequence>MTIRGNKTHGSAVNEDRNTPLMEARKLYSQKMTAQGINPSRIRNSMPAMGMDSLPSLSEMQNYEYSYKKTKLLNHNKHKDITEFVHKLDCSGHGNETTAFTFG</sequence>
<protein>
    <submittedName>
        <fullName evidence="2">Uncharacterized protein</fullName>
    </submittedName>
</protein>
<dbReference type="Proteomes" id="UP000198211">
    <property type="component" value="Unassembled WGS sequence"/>
</dbReference>
<evidence type="ECO:0000256" key="1">
    <source>
        <dbReference type="SAM" id="MobiDB-lite"/>
    </source>
</evidence>
<reference evidence="3" key="1">
    <citation type="submission" date="2017-03" db="EMBL/GenBank/DDBJ databases">
        <title>Phytopthora megakarya and P. palmivora, two closely related causual agents of cacao black pod achieved similar genome size and gene model numbers by different mechanisms.</title>
        <authorList>
            <person name="Ali S."/>
            <person name="Shao J."/>
            <person name="Larry D.J."/>
            <person name="Kronmiller B."/>
            <person name="Shen D."/>
            <person name="Strem M.D."/>
            <person name="Melnick R.L."/>
            <person name="Guiltinan M.J."/>
            <person name="Tyler B.M."/>
            <person name="Meinhardt L.W."/>
            <person name="Bailey B.A."/>
        </authorList>
    </citation>
    <scope>NUCLEOTIDE SEQUENCE [LARGE SCALE GENOMIC DNA]</scope>
    <source>
        <strain evidence="3">zdho120</strain>
    </source>
</reference>